<comment type="caution">
    <text evidence="1">The sequence shown here is derived from an EMBL/GenBank/DDBJ whole genome shotgun (WGS) entry which is preliminary data.</text>
</comment>
<sequence length="284" mass="32711">MTADNSQLGKGNWANFSIPMEQIQTAAQEWRETLKDTPKPWLCWHVSDRWCALQQNLIQYVGWTPVIGFDPRMGPPKTVLPGSIVINFNEHFGLDVMWPHFPMEFAHLFTERLAFWHADLLCRLPVMEKLRDIFNALPDGAIAAVPDYGGRRNWLRFKHHRYWELAGCTTRGASQSQFDHGTGWWRHMAEHPSVPNEAERKRRRTYYYDSGVGIMFWKRKFGGKVVDIPNSLVNEGHCTSINRKNYKQVQPGGPRNLGAEIDMNFDIEEVARQLGIAHLLPASA</sequence>
<dbReference type="EMBL" id="JBJYXY010000001">
    <property type="protein sequence ID" value="MFN2974795.1"/>
    <property type="molecule type" value="Genomic_DNA"/>
</dbReference>
<reference evidence="1 2" key="1">
    <citation type="submission" date="2024-12" db="EMBL/GenBank/DDBJ databases">
        <authorList>
            <person name="Lee Y."/>
        </authorList>
    </citation>
    <scope>NUCLEOTIDE SEQUENCE [LARGE SCALE GENOMIC DNA]</scope>
    <source>
        <strain evidence="1 2">03SUJ4</strain>
    </source>
</reference>
<organism evidence="1 2">
    <name type="scientific">Terriglobus aquaticus</name>
    <dbReference type="NCBI Taxonomy" id="940139"/>
    <lineage>
        <taxon>Bacteria</taxon>
        <taxon>Pseudomonadati</taxon>
        <taxon>Acidobacteriota</taxon>
        <taxon>Terriglobia</taxon>
        <taxon>Terriglobales</taxon>
        <taxon>Acidobacteriaceae</taxon>
        <taxon>Terriglobus</taxon>
    </lineage>
</organism>
<proteinExistence type="predicted"/>
<dbReference type="RefSeq" id="WP_263413651.1">
    <property type="nucleotide sequence ID" value="NZ_BAABBH010000001.1"/>
</dbReference>
<keyword evidence="2" id="KW-1185">Reference proteome</keyword>
<gene>
    <name evidence="1" type="ORF">ACK2TP_03390</name>
</gene>
<evidence type="ECO:0000313" key="2">
    <source>
        <dbReference type="Proteomes" id="UP001634747"/>
    </source>
</evidence>
<evidence type="ECO:0000313" key="1">
    <source>
        <dbReference type="EMBL" id="MFN2974795.1"/>
    </source>
</evidence>
<name>A0ABW9KGD1_9BACT</name>
<protein>
    <submittedName>
        <fullName evidence="1">Uncharacterized protein</fullName>
    </submittedName>
</protein>
<accession>A0ABW9KGD1</accession>
<dbReference type="Proteomes" id="UP001634747">
    <property type="component" value="Unassembled WGS sequence"/>
</dbReference>